<organism evidence="2">
    <name type="scientific">Paraconexibacter sp. AEG42_29</name>
    <dbReference type="NCBI Taxonomy" id="2997339"/>
    <lineage>
        <taxon>Bacteria</taxon>
        <taxon>Bacillati</taxon>
        <taxon>Actinomycetota</taxon>
        <taxon>Thermoleophilia</taxon>
        <taxon>Solirubrobacterales</taxon>
        <taxon>Paraconexibacteraceae</taxon>
        <taxon>Paraconexibacter</taxon>
    </lineage>
</organism>
<feature type="domain" description="Enoyl reductase (ER)" evidence="1">
    <location>
        <begin position="11"/>
        <end position="320"/>
    </location>
</feature>
<dbReference type="Gene3D" id="3.40.50.720">
    <property type="entry name" value="NAD(P)-binding Rossmann-like Domain"/>
    <property type="match status" value="1"/>
</dbReference>
<protein>
    <submittedName>
        <fullName evidence="2">Zinc containing alcohol dehydrogenase superfamily protein</fullName>
    </submittedName>
</protein>
<dbReference type="EMBL" id="CP114014">
    <property type="protein sequence ID" value="XAY04785.1"/>
    <property type="molecule type" value="Genomic_DNA"/>
</dbReference>
<dbReference type="CDD" id="cd08241">
    <property type="entry name" value="QOR1"/>
    <property type="match status" value="1"/>
</dbReference>
<dbReference type="KEGG" id="parq:DSM112329_01622"/>
<dbReference type="InterPro" id="IPR036291">
    <property type="entry name" value="NAD(P)-bd_dom_sf"/>
</dbReference>
<dbReference type="InterPro" id="IPR051397">
    <property type="entry name" value="Zn-ADH-like_protein"/>
</dbReference>
<sequence>MRALMLRDTVGPSGLKIEDVPVPEAQDDMVLIDVRTAGVGFVDMLITKGEYQIKPPLPFIPGMEIAGTVRSAPAGSSLVVGQRVAAMTFTGGYAEVAAAPTSLTFPLPDGVDDVTAAGAVINAGTAHLGLVRRGRLAAGETLLVHGAAGGTGLAAIGVAKALGARVIAAASTDEKRAAALAAGADEAIDSTGEWGAAVKELTGGRGADVVWDPVGGDVAAGSLRCMAPEGRLLVVGFAGGTIPEIKVNRLLLRSHDVVGVNYGGFIAADPTFPARTAAETFGWMAEGRMHLDAGPAVPLEQGPAVLQGFADRTVVGKPVLQVA</sequence>
<dbReference type="InterPro" id="IPR013154">
    <property type="entry name" value="ADH-like_N"/>
</dbReference>
<dbReference type="AlphaFoldDB" id="A0AAU7ASV6"/>
<accession>A0AAU7ASV6</accession>
<dbReference type="SUPFAM" id="SSF50129">
    <property type="entry name" value="GroES-like"/>
    <property type="match status" value="1"/>
</dbReference>
<dbReference type="Gene3D" id="3.90.180.10">
    <property type="entry name" value="Medium-chain alcohol dehydrogenases, catalytic domain"/>
    <property type="match status" value="1"/>
</dbReference>
<dbReference type="PANTHER" id="PTHR43677">
    <property type="entry name" value="SHORT-CHAIN DEHYDROGENASE/REDUCTASE"/>
    <property type="match status" value="1"/>
</dbReference>
<dbReference type="InterPro" id="IPR013149">
    <property type="entry name" value="ADH-like_C"/>
</dbReference>
<dbReference type="SUPFAM" id="SSF51735">
    <property type="entry name" value="NAD(P)-binding Rossmann-fold domains"/>
    <property type="match status" value="1"/>
</dbReference>
<evidence type="ECO:0000313" key="2">
    <source>
        <dbReference type="EMBL" id="XAY04785.1"/>
    </source>
</evidence>
<dbReference type="RefSeq" id="WP_354701310.1">
    <property type="nucleotide sequence ID" value="NZ_CP114014.1"/>
</dbReference>
<dbReference type="GO" id="GO:0016491">
    <property type="term" value="F:oxidoreductase activity"/>
    <property type="evidence" value="ECO:0007669"/>
    <property type="project" value="InterPro"/>
</dbReference>
<gene>
    <name evidence="2" type="ORF">DSM112329_01622</name>
</gene>
<reference evidence="2" key="1">
    <citation type="submission" date="2022-12" db="EMBL/GenBank/DDBJ databases">
        <title>Paraconexibacter alkalitolerans sp. nov. and Baekduia alba sp. nov., isolated from soil and emended description of the genera Paraconexibacter (Chun et al., 2020) and Baekduia (An et al., 2020).</title>
        <authorList>
            <person name="Vieira S."/>
            <person name="Huber K.J."/>
            <person name="Geppert A."/>
            <person name="Wolf J."/>
            <person name="Neumann-Schaal M."/>
            <person name="Muesken M."/>
            <person name="Overmann J."/>
        </authorList>
    </citation>
    <scope>NUCLEOTIDE SEQUENCE</scope>
    <source>
        <strain evidence="2">AEG42_29</strain>
    </source>
</reference>
<name>A0AAU7ASV6_9ACTN</name>
<dbReference type="SMART" id="SM00829">
    <property type="entry name" value="PKS_ER"/>
    <property type="match status" value="1"/>
</dbReference>
<dbReference type="Pfam" id="PF00107">
    <property type="entry name" value="ADH_zinc_N"/>
    <property type="match status" value="1"/>
</dbReference>
<dbReference type="InterPro" id="IPR011032">
    <property type="entry name" value="GroES-like_sf"/>
</dbReference>
<proteinExistence type="predicted"/>
<dbReference type="PANTHER" id="PTHR43677:SF4">
    <property type="entry name" value="QUINONE OXIDOREDUCTASE-LIKE PROTEIN 2"/>
    <property type="match status" value="1"/>
</dbReference>
<dbReference type="Pfam" id="PF08240">
    <property type="entry name" value="ADH_N"/>
    <property type="match status" value="1"/>
</dbReference>
<dbReference type="InterPro" id="IPR020843">
    <property type="entry name" value="ER"/>
</dbReference>
<evidence type="ECO:0000259" key="1">
    <source>
        <dbReference type="SMART" id="SM00829"/>
    </source>
</evidence>